<gene>
    <name evidence="6" type="ORF">PCA20602_02145</name>
</gene>
<dbReference type="PANTHER" id="PTHR30419:SF8">
    <property type="entry name" value="NITROGEN ASSIMILATION TRANSCRIPTIONAL ACTIVATOR-RELATED"/>
    <property type="match status" value="1"/>
</dbReference>
<evidence type="ECO:0000256" key="3">
    <source>
        <dbReference type="ARBA" id="ARBA00023125"/>
    </source>
</evidence>
<dbReference type="Proteomes" id="UP000366065">
    <property type="component" value="Unassembled WGS sequence"/>
</dbReference>
<name>A0ABY6VXU3_9BURK</name>
<dbReference type="PANTHER" id="PTHR30419">
    <property type="entry name" value="HTH-TYPE TRANSCRIPTIONAL REGULATOR YBHD"/>
    <property type="match status" value="1"/>
</dbReference>
<dbReference type="Pfam" id="PF03466">
    <property type="entry name" value="LysR_substrate"/>
    <property type="match status" value="2"/>
</dbReference>
<evidence type="ECO:0000256" key="2">
    <source>
        <dbReference type="ARBA" id="ARBA00023015"/>
    </source>
</evidence>
<evidence type="ECO:0000313" key="6">
    <source>
        <dbReference type="EMBL" id="VVE01222.1"/>
    </source>
</evidence>
<dbReference type="InterPro" id="IPR005119">
    <property type="entry name" value="LysR_subst-bd"/>
</dbReference>
<sequence>MTPAINESRLSYLYEAVQCGTVRAAADRLDIAPSAVSRQIALLEAELALPLIERHKRGVHLTQAGRLLMEYYREQRAHQEDLLAKLQEVRGLRRGHIRLAVGEGFVSDLMGAPLQYFCKRYPDITLTLDLAGTNEVMRLVAEDDADIGLVYNPPAEPKIVSRAQMAQPVHAIVAPGSPLIAQAANAAATQAAEAMRAMGATKATKAIQAGDATHADGRHQPGALTLDALYDVPLALMHGAYGTRQLMELAEQSEKHRLTPTVTTNSISVLKHFVRAGLGATFLPTFAVSQEIEAGVLCAVPIDHPILNSAEAHLITRAGRRLSGAANRLLTHLASKMEAFGAPG</sequence>
<dbReference type="PROSITE" id="PS50931">
    <property type="entry name" value="HTH_LYSR"/>
    <property type="match status" value="1"/>
</dbReference>
<proteinExistence type="inferred from homology"/>
<evidence type="ECO:0000313" key="7">
    <source>
        <dbReference type="Proteomes" id="UP000366065"/>
    </source>
</evidence>
<keyword evidence="4" id="KW-0804">Transcription</keyword>
<evidence type="ECO:0000256" key="1">
    <source>
        <dbReference type="ARBA" id="ARBA00009437"/>
    </source>
</evidence>
<dbReference type="SUPFAM" id="SSF46785">
    <property type="entry name" value="Winged helix' DNA-binding domain"/>
    <property type="match status" value="1"/>
</dbReference>
<evidence type="ECO:0000259" key="5">
    <source>
        <dbReference type="PROSITE" id="PS50931"/>
    </source>
</evidence>
<dbReference type="InterPro" id="IPR036390">
    <property type="entry name" value="WH_DNA-bd_sf"/>
</dbReference>
<reference evidence="6 7" key="1">
    <citation type="submission" date="2019-08" db="EMBL/GenBank/DDBJ databases">
        <authorList>
            <person name="Peeters C."/>
        </authorList>
    </citation>
    <scope>NUCLEOTIDE SEQUENCE [LARGE SCALE GENOMIC DNA]</scope>
    <source>
        <strain evidence="6 7">LMG 20602</strain>
    </source>
</reference>
<keyword evidence="2" id="KW-0805">Transcription regulation</keyword>
<comment type="similarity">
    <text evidence="1">Belongs to the LysR transcriptional regulatory family.</text>
</comment>
<feature type="domain" description="HTH lysR-type" evidence="5">
    <location>
        <begin position="5"/>
        <end position="62"/>
    </location>
</feature>
<dbReference type="Pfam" id="PF00126">
    <property type="entry name" value="HTH_1"/>
    <property type="match status" value="1"/>
</dbReference>
<protein>
    <submittedName>
        <fullName evidence="6">LysR family transcriptional regulator</fullName>
    </submittedName>
</protein>
<dbReference type="Gene3D" id="3.40.190.290">
    <property type="match status" value="1"/>
</dbReference>
<keyword evidence="3" id="KW-0238">DNA-binding</keyword>
<evidence type="ECO:0000256" key="4">
    <source>
        <dbReference type="ARBA" id="ARBA00023163"/>
    </source>
</evidence>
<dbReference type="EMBL" id="CABPRV010000004">
    <property type="protein sequence ID" value="VVE01222.1"/>
    <property type="molecule type" value="Genomic_DNA"/>
</dbReference>
<dbReference type="RefSeq" id="WP_246182120.1">
    <property type="nucleotide sequence ID" value="NZ_CABPRV010000004.1"/>
</dbReference>
<organism evidence="6 7">
    <name type="scientific">Pandoraea capi</name>
    <dbReference type="NCBI Taxonomy" id="2508286"/>
    <lineage>
        <taxon>Bacteria</taxon>
        <taxon>Pseudomonadati</taxon>
        <taxon>Pseudomonadota</taxon>
        <taxon>Betaproteobacteria</taxon>
        <taxon>Burkholderiales</taxon>
        <taxon>Burkholderiaceae</taxon>
        <taxon>Pandoraea</taxon>
    </lineage>
</organism>
<keyword evidence="7" id="KW-1185">Reference proteome</keyword>
<dbReference type="InterPro" id="IPR050950">
    <property type="entry name" value="HTH-type_LysR_regulators"/>
</dbReference>
<dbReference type="InterPro" id="IPR036388">
    <property type="entry name" value="WH-like_DNA-bd_sf"/>
</dbReference>
<comment type="caution">
    <text evidence="6">The sequence shown here is derived from an EMBL/GenBank/DDBJ whole genome shotgun (WGS) entry which is preliminary data.</text>
</comment>
<dbReference type="Gene3D" id="1.10.10.10">
    <property type="entry name" value="Winged helix-like DNA-binding domain superfamily/Winged helix DNA-binding domain"/>
    <property type="match status" value="1"/>
</dbReference>
<accession>A0ABY6VXU3</accession>
<dbReference type="InterPro" id="IPR000847">
    <property type="entry name" value="LysR_HTH_N"/>
</dbReference>
<dbReference type="SUPFAM" id="SSF53850">
    <property type="entry name" value="Periplasmic binding protein-like II"/>
    <property type="match status" value="1"/>
</dbReference>